<feature type="domain" description="Glycoside hydrolase family 20 catalytic" evidence="6">
    <location>
        <begin position="158"/>
        <end position="388"/>
    </location>
</feature>
<name>A0A285N235_9FLAO</name>
<evidence type="ECO:0000256" key="4">
    <source>
        <dbReference type="PIRSR" id="PIRSR625705-1"/>
    </source>
</evidence>
<evidence type="ECO:0000259" key="7">
    <source>
        <dbReference type="Pfam" id="PF02838"/>
    </source>
</evidence>
<dbReference type="SUPFAM" id="SSF51445">
    <property type="entry name" value="(Trans)glycosidases"/>
    <property type="match status" value="1"/>
</dbReference>
<dbReference type="Gene3D" id="3.30.379.10">
    <property type="entry name" value="Chitobiase/beta-hexosaminidase domain 2-like"/>
    <property type="match status" value="1"/>
</dbReference>
<dbReference type="PANTHER" id="PTHR21040">
    <property type="entry name" value="BCDNA.GH04120"/>
    <property type="match status" value="1"/>
</dbReference>
<dbReference type="GO" id="GO:0004563">
    <property type="term" value="F:beta-N-acetylhexosaminidase activity"/>
    <property type="evidence" value="ECO:0007669"/>
    <property type="project" value="InterPro"/>
</dbReference>
<dbReference type="InterPro" id="IPR025705">
    <property type="entry name" value="Beta_hexosaminidase_sua/sub"/>
</dbReference>
<evidence type="ECO:0000256" key="5">
    <source>
        <dbReference type="SAM" id="SignalP"/>
    </source>
</evidence>
<comment type="similarity">
    <text evidence="1">Belongs to the glycosyl hydrolase 20 family.</text>
</comment>
<feature type="domain" description="Beta-hexosaminidase bacterial type N-terminal" evidence="7">
    <location>
        <begin position="59"/>
        <end position="153"/>
    </location>
</feature>
<evidence type="ECO:0000313" key="9">
    <source>
        <dbReference type="Proteomes" id="UP000219048"/>
    </source>
</evidence>
<dbReference type="Proteomes" id="UP000219048">
    <property type="component" value="Unassembled WGS sequence"/>
</dbReference>
<sequence>MRLQKPNYMKTLKTTLSLLLVVILNSCASEEKIMGDYQLLPSPQTFEISGISNLKLSQLKFGFSAKEQDFPPLGAILKHLQKTDSESEAQIIYKIDENLDLPAEGYLLEIQNNQITLIGKDQAGLFYAFKTLEQLSIDAQEQDVYLPRCKIEDFPLLSYRSVHLDIKHHLEKTDYYYKLIDKLASYKVNAIIAEVEDKIQFERHPKIASSDALSKEEWKKLSNYAKERNIEISPLMQGLGHSSFVLKHEEYKHLRDDPGSDWAYNPLDPETYKLQFDLYEEAIEATPNGKYLHIGGDEVHTTGRGSGQSALELQLQWLSKVCKFAEEHDRIPIFWDDMPLKQADVYDPMFNTEISKQEVDKIWEENEHKLVDFLDQFPKNCIYMRWNYHSPETYGNSKAMNWFRSHGFEVMGATAGQTRWVLMPQRESNIDNIKSFALSSIESGLNGLLLTLWDDDSPHFELYMRGILAFAEYTWAGDKLSKEEVKSAYRHREYSSSLSDDQYAFIDGLEAPVAQWKNLLLEGNSRNYLMGNPNAKEKSVIELPDSKNPGKWSKKYADRVKIAKETVAKSDTIAAKIAQMKNLAKRNTYNLEVYEQVNKLVSFSNKAILQLNHFDLASNNIERKQALGELTKLNEQFSKLRSEFESVYGKTRILNKPDNYILDQDHHVHLANQSLSFDWQFYAEILFLKKLEETINHETISIDFKD</sequence>
<keyword evidence="9" id="KW-1185">Reference proteome</keyword>
<dbReference type="PRINTS" id="PR00738">
    <property type="entry name" value="GLHYDRLASE20"/>
</dbReference>
<keyword evidence="3" id="KW-0326">Glycosidase</keyword>
<feature type="chain" id="PRO_5012538155" evidence="5">
    <location>
        <begin position="29"/>
        <end position="706"/>
    </location>
</feature>
<dbReference type="InterPro" id="IPR017853">
    <property type="entry name" value="GH"/>
</dbReference>
<keyword evidence="5" id="KW-0732">Signal</keyword>
<dbReference type="Gene3D" id="3.20.20.80">
    <property type="entry name" value="Glycosidases"/>
    <property type="match status" value="1"/>
</dbReference>
<dbReference type="EMBL" id="OBEH01000007">
    <property type="protein sequence ID" value="SNZ01791.1"/>
    <property type="molecule type" value="Genomic_DNA"/>
</dbReference>
<organism evidence="8 9">
    <name type="scientific">Flagellimonas pacifica</name>
    <dbReference type="NCBI Taxonomy" id="1247520"/>
    <lineage>
        <taxon>Bacteria</taxon>
        <taxon>Pseudomonadati</taxon>
        <taxon>Bacteroidota</taxon>
        <taxon>Flavobacteriia</taxon>
        <taxon>Flavobacteriales</taxon>
        <taxon>Flavobacteriaceae</taxon>
        <taxon>Flagellimonas</taxon>
    </lineage>
</organism>
<dbReference type="AlphaFoldDB" id="A0A285N235"/>
<dbReference type="PANTHER" id="PTHR21040:SF8">
    <property type="entry name" value="BCDNA.GH04120"/>
    <property type="match status" value="1"/>
</dbReference>
<accession>A0A285N235</accession>
<proteinExistence type="inferred from homology"/>
<dbReference type="InterPro" id="IPR038901">
    <property type="entry name" value="HEXDC-like"/>
</dbReference>
<gene>
    <name evidence="8" type="ORF">SAMN06265377_3638</name>
</gene>
<protein>
    <submittedName>
        <fullName evidence="8">Glycosyl hydrolase family 20, domain 2</fullName>
    </submittedName>
</protein>
<dbReference type="GO" id="GO:0005975">
    <property type="term" value="P:carbohydrate metabolic process"/>
    <property type="evidence" value="ECO:0007669"/>
    <property type="project" value="InterPro"/>
</dbReference>
<evidence type="ECO:0000256" key="3">
    <source>
        <dbReference type="ARBA" id="ARBA00023295"/>
    </source>
</evidence>
<keyword evidence="2 8" id="KW-0378">Hydrolase</keyword>
<dbReference type="SUPFAM" id="SSF55545">
    <property type="entry name" value="beta-N-acetylhexosaminidase-like domain"/>
    <property type="match status" value="1"/>
</dbReference>
<evidence type="ECO:0000313" key="8">
    <source>
        <dbReference type="EMBL" id="SNZ01791.1"/>
    </source>
</evidence>
<feature type="signal peptide" evidence="5">
    <location>
        <begin position="1"/>
        <end position="28"/>
    </location>
</feature>
<dbReference type="Pfam" id="PF02838">
    <property type="entry name" value="Glyco_hydro_20b"/>
    <property type="match status" value="1"/>
</dbReference>
<feature type="active site" description="Proton donor" evidence="4">
    <location>
        <position position="298"/>
    </location>
</feature>
<evidence type="ECO:0000256" key="1">
    <source>
        <dbReference type="ARBA" id="ARBA00006285"/>
    </source>
</evidence>
<evidence type="ECO:0000256" key="2">
    <source>
        <dbReference type="ARBA" id="ARBA00022801"/>
    </source>
</evidence>
<dbReference type="InterPro" id="IPR029018">
    <property type="entry name" value="Hex-like_dom2"/>
</dbReference>
<dbReference type="Pfam" id="PF00728">
    <property type="entry name" value="Glyco_hydro_20"/>
    <property type="match status" value="1"/>
</dbReference>
<dbReference type="InterPro" id="IPR015883">
    <property type="entry name" value="Glyco_hydro_20_cat"/>
</dbReference>
<dbReference type="InterPro" id="IPR015882">
    <property type="entry name" value="HEX_bac_N"/>
</dbReference>
<evidence type="ECO:0000259" key="6">
    <source>
        <dbReference type="Pfam" id="PF00728"/>
    </source>
</evidence>
<reference evidence="9" key="1">
    <citation type="submission" date="2017-09" db="EMBL/GenBank/DDBJ databases">
        <authorList>
            <person name="Varghese N."/>
            <person name="Submissions S."/>
        </authorList>
    </citation>
    <scope>NUCLEOTIDE SEQUENCE [LARGE SCALE GENOMIC DNA]</scope>
    <source>
        <strain evidence="9">DSM 25885</strain>
    </source>
</reference>